<accession>A0A9X3PA31</accession>
<dbReference type="InterPro" id="IPR001876">
    <property type="entry name" value="Znf_RanBP2"/>
</dbReference>
<dbReference type="RefSeq" id="WP_270109599.1">
    <property type="nucleotide sequence ID" value="NZ_JAPZVP010000006.1"/>
</dbReference>
<dbReference type="SUPFAM" id="SSF52540">
    <property type="entry name" value="P-loop containing nucleoside triphosphate hydrolases"/>
    <property type="match status" value="1"/>
</dbReference>
<dbReference type="InterPro" id="IPR027417">
    <property type="entry name" value="P-loop_NTPase"/>
</dbReference>
<dbReference type="Proteomes" id="UP001146067">
    <property type="component" value="Unassembled WGS sequence"/>
</dbReference>
<feature type="domain" description="RanBP2-type" evidence="5">
    <location>
        <begin position="1041"/>
        <end position="1060"/>
    </location>
</feature>
<keyword evidence="7" id="KW-1185">Reference proteome</keyword>
<keyword evidence="3" id="KW-0862">Zinc</keyword>
<dbReference type="Gene3D" id="3.40.50.300">
    <property type="entry name" value="P-loop containing nucleotide triphosphate hydrolases"/>
    <property type="match status" value="1"/>
</dbReference>
<evidence type="ECO:0000256" key="2">
    <source>
        <dbReference type="ARBA" id="ARBA00022771"/>
    </source>
</evidence>
<dbReference type="PROSITE" id="PS01358">
    <property type="entry name" value="ZF_RANBP2_1"/>
    <property type="match status" value="1"/>
</dbReference>
<evidence type="ECO:0000259" key="5">
    <source>
        <dbReference type="PROSITE" id="PS01358"/>
    </source>
</evidence>
<keyword evidence="1" id="KW-0479">Metal-binding</keyword>
<comment type="caution">
    <text evidence="6">The sequence shown here is derived from an EMBL/GenBank/DDBJ whole genome shotgun (WGS) entry which is preliminary data.</text>
</comment>
<evidence type="ECO:0000256" key="4">
    <source>
        <dbReference type="SAM" id="MobiDB-lite"/>
    </source>
</evidence>
<dbReference type="SMART" id="SM00382">
    <property type="entry name" value="AAA"/>
    <property type="match status" value="1"/>
</dbReference>
<dbReference type="InterPro" id="IPR003593">
    <property type="entry name" value="AAA+_ATPase"/>
</dbReference>
<evidence type="ECO:0000256" key="1">
    <source>
        <dbReference type="ARBA" id="ARBA00022723"/>
    </source>
</evidence>
<name>A0A9X3PA31_9ACTN</name>
<protein>
    <recommendedName>
        <fullName evidence="5">RanBP2-type domain-containing protein</fullName>
    </recommendedName>
</protein>
<dbReference type="GO" id="GO:0008270">
    <property type="term" value="F:zinc ion binding"/>
    <property type="evidence" value="ECO:0007669"/>
    <property type="project" value="UniProtKB-KW"/>
</dbReference>
<feature type="region of interest" description="Disordered" evidence="4">
    <location>
        <begin position="1"/>
        <end position="26"/>
    </location>
</feature>
<sequence>MAMTLAATANPCHSSASRNNQQVRPSPMPCVLKRARVLHLPHTSGRGTATDLLAALMDRVVANDQGLQAVRVLADFFHRQAGEALGSGIHDWIAELHRTGLVVIAKHGGPASMHAAARMNAVSAYRDHLRADAGRIDLSLLAEDLSPIIEDNLVDGLRISGEYERLPQHLLPCLRRWRRMLLVGQPGSGKSVALREIAAHCVDHPHAPVPIRVSLPRLMEQEPDSWSIAKIIDAAAANAVTADHRTALAEYLSNEVGHGRAILLCDGLDECDARAPWAAQQLSEVLSKIHPKTGFVLATRASAQATAVRLRLPTVELEPPEFLYATVCRVLGACAEARIPEPERKQWLDTRRSWIRDARAEHSELLKVPLLSILLALVCAGAANDDLPKGRAALLHRAVSESVNRWELDLRKSDPSRRWSAELSANMLLDGYVVLGRILDGGATASRNDALDALITMLRDPDQWAMPPARAHEAANGVLRFWDEHVAVFVVNGAGVLTARSKVFAEIATAMWTATCSQGELAAWLAEALTYTDSDGAIALASGLNPRIMDALLDAGEGGNRDATLMAAEFAIRGLATLSPTATARTLEQLADGVHTSLQGELPLERWPREPSEDFPMSEDRTRNPGPWPFVQAASMLPTPAEHRGRRNEVLAAAQLDSGESKIAAALCELTDASADARPLSMQGAALVTSVLEQPVPADDPYLPREGQIRIQLAEAPLPDGLAEVALAAAGRLDELADGMGERAKQIAVDAPRHIAHHLDLALALAGIETVPWYAKLSSTEEKTTIFRRAEATFLADLASLAEPETDQDAGDLWSLSEVCDLAEATRLSATGIHAVDRAFVHDPATLRRAWLTAMADAHGIDKATVAAQARHLQQTSLAGDQQRSSSDDWYVVFVEALEPPAPRVDIDAALAAEQKTVLLACLEADSSWIAWAAANVLSDLRNAPWDPHELLAKDMSNWPRERAALLYCVAILSAEPESDSLLRQAVASDNASHRYAAWIAVSSVPQLDSSGEVLSALRCDPDLSARPVDAWVENPQPEYWSCKKCRSRNQLRDYRCRTCDRDTRPGT</sequence>
<dbReference type="AlphaFoldDB" id="A0A9X3PA31"/>
<reference evidence="6" key="1">
    <citation type="submission" date="2022-12" db="EMBL/GenBank/DDBJ databases">
        <title>Gycomyces niveus sp.nov.,a novel actinomycete isolated from soil in Shouguan.</title>
        <authorList>
            <person name="Yang X."/>
        </authorList>
    </citation>
    <scope>NUCLEOTIDE SEQUENCE</scope>
    <source>
        <strain evidence="6">NEAU-A15</strain>
    </source>
</reference>
<evidence type="ECO:0000256" key="3">
    <source>
        <dbReference type="ARBA" id="ARBA00022833"/>
    </source>
</evidence>
<dbReference type="EMBL" id="JAPZVP010000006">
    <property type="protein sequence ID" value="MDA1359723.1"/>
    <property type="molecule type" value="Genomic_DNA"/>
</dbReference>
<evidence type="ECO:0000313" key="7">
    <source>
        <dbReference type="Proteomes" id="UP001146067"/>
    </source>
</evidence>
<gene>
    <name evidence="6" type="ORF">O1R50_08825</name>
</gene>
<organism evidence="6 7">
    <name type="scientific">Glycomyces luteolus</name>
    <dbReference type="NCBI Taxonomy" id="2670330"/>
    <lineage>
        <taxon>Bacteria</taxon>
        <taxon>Bacillati</taxon>
        <taxon>Actinomycetota</taxon>
        <taxon>Actinomycetes</taxon>
        <taxon>Glycomycetales</taxon>
        <taxon>Glycomycetaceae</taxon>
        <taxon>Glycomyces</taxon>
    </lineage>
</organism>
<keyword evidence="2" id="KW-0863">Zinc-finger</keyword>
<feature type="compositionally biased region" description="Polar residues" evidence="4">
    <location>
        <begin position="11"/>
        <end position="24"/>
    </location>
</feature>
<evidence type="ECO:0000313" key="6">
    <source>
        <dbReference type="EMBL" id="MDA1359723.1"/>
    </source>
</evidence>
<proteinExistence type="predicted"/>